<feature type="compositionally biased region" description="Basic and acidic residues" evidence="1">
    <location>
        <begin position="11"/>
        <end position="25"/>
    </location>
</feature>
<evidence type="ECO:0000313" key="2">
    <source>
        <dbReference type="EMBL" id="KAJ1109411.1"/>
    </source>
</evidence>
<name>A0AAV7N088_PLEWA</name>
<evidence type="ECO:0000313" key="3">
    <source>
        <dbReference type="Proteomes" id="UP001066276"/>
    </source>
</evidence>
<keyword evidence="3" id="KW-1185">Reference proteome</keyword>
<evidence type="ECO:0000256" key="1">
    <source>
        <dbReference type="SAM" id="MobiDB-lite"/>
    </source>
</evidence>
<dbReference type="AlphaFoldDB" id="A0AAV7N088"/>
<dbReference type="Proteomes" id="UP001066276">
    <property type="component" value="Chromosome 9"/>
</dbReference>
<organism evidence="2 3">
    <name type="scientific">Pleurodeles waltl</name>
    <name type="common">Iberian ribbed newt</name>
    <dbReference type="NCBI Taxonomy" id="8319"/>
    <lineage>
        <taxon>Eukaryota</taxon>
        <taxon>Metazoa</taxon>
        <taxon>Chordata</taxon>
        <taxon>Craniata</taxon>
        <taxon>Vertebrata</taxon>
        <taxon>Euteleostomi</taxon>
        <taxon>Amphibia</taxon>
        <taxon>Batrachia</taxon>
        <taxon>Caudata</taxon>
        <taxon>Salamandroidea</taxon>
        <taxon>Salamandridae</taxon>
        <taxon>Pleurodelinae</taxon>
        <taxon>Pleurodeles</taxon>
    </lineage>
</organism>
<feature type="region of interest" description="Disordered" evidence="1">
    <location>
        <begin position="1"/>
        <end position="68"/>
    </location>
</feature>
<sequence length="110" mass="11689">MVLPGPEPGDQEGRGEPRDLTRGEPQHNAWSSCGALPRAVGGRILPPETRARDSGACSSWTGPGHVAASSKRTAVEAAPPVCPQAVESTEAWEELQPSREVVQISFHQLL</sequence>
<accession>A0AAV7N088</accession>
<proteinExistence type="predicted"/>
<protein>
    <submittedName>
        <fullName evidence="2">Uncharacterized protein</fullName>
    </submittedName>
</protein>
<comment type="caution">
    <text evidence="2">The sequence shown here is derived from an EMBL/GenBank/DDBJ whole genome shotgun (WGS) entry which is preliminary data.</text>
</comment>
<reference evidence="2" key="1">
    <citation type="journal article" date="2022" name="bioRxiv">
        <title>Sequencing and chromosome-scale assembly of the giantPleurodeles waltlgenome.</title>
        <authorList>
            <person name="Brown T."/>
            <person name="Elewa A."/>
            <person name="Iarovenko S."/>
            <person name="Subramanian E."/>
            <person name="Araus A.J."/>
            <person name="Petzold A."/>
            <person name="Susuki M."/>
            <person name="Suzuki K.-i.T."/>
            <person name="Hayashi T."/>
            <person name="Toyoda A."/>
            <person name="Oliveira C."/>
            <person name="Osipova E."/>
            <person name="Leigh N.D."/>
            <person name="Simon A."/>
            <person name="Yun M.H."/>
        </authorList>
    </citation>
    <scope>NUCLEOTIDE SEQUENCE</scope>
    <source>
        <strain evidence="2">20211129_DDA</strain>
        <tissue evidence="2">Liver</tissue>
    </source>
</reference>
<gene>
    <name evidence="2" type="ORF">NDU88_006772</name>
</gene>
<dbReference type="EMBL" id="JANPWB010000013">
    <property type="protein sequence ID" value="KAJ1109411.1"/>
    <property type="molecule type" value="Genomic_DNA"/>
</dbReference>